<organism evidence="3 4">
    <name type="scientific">Spirosoma agri</name>
    <dbReference type="NCBI Taxonomy" id="1987381"/>
    <lineage>
        <taxon>Bacteria</taxon>
        <taxon>Pseudomonadati</taxon>
        <taxon>Bacteroidota</taxon>
        <taxon>Cytophagia</taxon>
        <taxon>Cytophagales</taxon>
        <taxon>Cytophagaceae</taxon>
        <taxon>Spirosoma</taxon>
    </lineage>
</organism>
<proteinExistence type="predicted"/>
<dbReference type="PANTHER" id="PTHR14969">
    <property type="entry name" value="SPHINGOSINE-1-PHOSPHATE PHOSPHOHYDROLASE"/>
    <property type="match status" value="1"/>
</dbReference>
<dbReference type="PANTHER" id="PTHR14969:SF13">
    <property type="entry name" value="AT30094P"/>
    <property type="match status" value="1"/>
</dbReference>
<feature type="signal peptide" evidence="1">
    <location>
        <begin position="1"/>
        <end position="25"/>
    </location>
</feature>
<dbReference type="EMBL" id="JAAGNZ010000002">
    <property type="protein sequence ID" value="NEU69845.1"/>
    <property type="molecule type" value="Genomic_DNA"/>
</dbReference>
<evidence type="ECO:0000256" key="1">
    <source>
        <dbReference type="SAM" id="SignalP"/>
    </source>
</evidence>
<dbReference type="AlphaFoldDB" id="A0A6M0IQQ5"/>
<dbReference type="Gene3D" id="1.20.144.10">
    <property type="entry name" value="Phosphatidic acid phosphatase type 2/haloperoxidase"/>
    <property type="match status" value="1"/>
</dbReference>
<feature type="chain" id="PRO_5026843077" evidence="1">
    <location>
        <begin position="26"/>
        <end position="290"/>
    </location>
</feature>
<evidence type="ECO:0000259" key="2">
    <source>
        <dbReference type="SMART" id="SM00014"/>
    </source>
</evidence>
<comment type="caution">
    <text evidence="3">The sequence shown here is derived from an EMBL/GenBank/DDBJ whole genome shotgun (WGS) entry which is preliminary data.</text>
</comment>
<dbReference type="SUPFAM" id="SSF48317">
    <property type="entry name" value="Acid phosphatase/Vanadium-dependent haloperoxidase"/>
    <property type="match status" value="1"/>
</dbReference>
<reference evidence="3 4" key="1">
    <citation type="submission" date="2020-02" db="EMBL/GenBank/DDBJ databases">
        <title>Draft genome sequence of two Spirosoma agri KCTC 52727 and Spirosoma terrae KCTC 52035.</title>
        <authorList>
            <person name="Rojas J."/>
            <person name="Ambika Manirajan B."/>
            <person name="Ratering S."/>
            <person name="Suarez C."/>
            <person name="Schnell S."/>
        </authorList>
    </citation>
    <scope>NUCLEOTIDE SEQUENCE [LARGE SCALE GENOMIC DNA]</scope>
    <source>
        <strain evidence="3 4">KCTC 52727</strain>
    </source>
</reference>
<accession>A0A6M0IQQ5</accession>
<dbReference type="Proteomes" id="UP000477386">
    <property type="component" value="Unassembled WGS sequence"/>
</dbReference>
<evidence type="ECO:0000313" key="3">
    <source>
        <dbReference type="EMBL" id="NEU69845.1"/>
    </source>
</evidence>
<dbReference type="InterPro" id="IPR036938">
    <property type="entry name" value="PAP2/HPO_sf"/>
</dbReference>
<dbReference type="CDD" id="cd01610">
    <property type="entry name" value="PAP2_like"/>
    <property type="match status" value="1"/>
</dbReference>
<dbReference type="InterPro" id="IPR000326">
    <property type="entry name" value="PAP2/HPO"/>
</dbReference>
<dbReference type="SMART" id="SM00014">
    <property type="entry name" value="acidPPc"/>
    <property type="match status" value="1"/>
</dbReference>
<feature type="domain" description="Phosphatidic acid phosphatase type 2/haloperoxidase" evidence="2">
    <location>
        <begin position="132"/>
        <end position="253"/>
    </location>
</feature>
<keyword evidence="4" id="KW-1185">Reference proteome</keyword>
<sequence length="290" mass="32129">MPAPLRVVSPLFSLLLVLQLSVTQAQDTLSEPVPRLRPNPYQLSWKTDATLLGIVAVSGAASFLLEQQVQPFSQGDLSRFDRSQVNAFDRSATYKWSPNAYRLSDQTLTANFVATGLIAVPTLIRHKSWATIPLMYVEVLALPTLIQQTVKNIVLRTRPYVYNPDAPLDPKLAPNGRQSFFSGHAGTSFASAVFAAELFRHYYPNSKLKPVVWIVMLGLASTTSLMRYEAGYHFPSDILVGAAFGSLAGWWIPKVHEVSKQNSISRRLTIQPWNNGSATGINARLLVFSR</sequence>
<keyword evidence="1" id="KW-0732">Signal</keyword>
<name>A0A6M0IQQ5_9BACT</name>
<gene>
    <name evidence="3" type="ORF">GK091_23390</name>
</gene>
<dbReference type="Pfam" id="PF01569">
    <property type="entry name" value="PAP2"/>
    <property type="match status" value="1"/>
</dbReference>
<protein>
    <submittedName>
        <fullName evidence="3">Phosphatase PAP2 family protein</fullName>
    </submittedName>
</protein>
<evidence type="ECO:0000313" key="4">
    <source>
        <dbReference type="Proteomes" id="UP000477386"/>
    </source>
</evidence>